<evidence type="ECO:0008006" key="3">
    <source>
        <dbReference type="Google" id="ProtNLM"/>
    </source>
</evidence>
<gene>
    <name evidence="1" type="ORF">CIT31_16770</name>
</gene>
<proteinExistence type="predicted"/>
<name>A0A271KGB0_9HYPH</name>
<dbReference type="AlphaFoldDB" id="A0A271KGB0"/>
<evidence type="ECO:0000313" key="2">
    <source>
        <dbReference type="Proteomes" id="UP000215931"/>
    </source>
</evidence>
<keyword evidence="2" id="KW-1185">Reference proteome</keyword>
<protein>
    <recommendedName>
        <fullName evidence="3">MarR family transcriptional regulator</fullName>
    </recommendedName>
</protein>
<sequence>MTTATKTRQDFGLTGADDIILRQIVDRERGDGMRFPTHRAAVERLEDLGFVATVRCSGTMLVVATKAGRDAIAALSA</sequence>
<comment type="caution">
    <text evidence="1">The sequence shown here is derived from an EMBL/GenBank/DDBJ whole genome shotgun (WGS) entry which is preliminary data.</text>
</comment>
<evidence type="ECO:0000313" key="1">
    <source>
        <dbReference type="EMBL" id="PAP94019.1"/>
    </source>
</evidence>
<reference evidence="1 2" key="1">
    <citation type="submission" date="2017-08" db="EMBL/GenBank/DDBJ databases">
        <title>Mesorhizobium wenxinae sp. nov., a novel rhizobial species isolated from root nodules of chickpea (Cicer arietinum L.).</title>
        <authorList>
            <person name="Zhang J."/>
        </authorList>
    </citation>
    <scope>NUCLEOTIDE SEQUENCE [LARGE SCALE GENOMIC DNA]</scope>
    <source>
        <strain evidence="2">WYCCWR 10019</strain>
    </source>
</reference>
<accession>A0A271KGB0</accession>
<organism evidence="1 2">
    <name type="scientific">Mesorhizobium wenxiniae</name>
    <dbReference type="NCBI Taxonomy" id="2014805"/>
    <lineage>
        <taxon>Bacteria</taxon>
        <taxon>Pseudomonadati</taxon>
        <taxon>Pseudomonadota</taxon>
        <taxon>Alphaproteobacteria</taxon>
        <taxon>Hyphomicrobiales</taxon>
        <taxon>Phyllobacteriaceae</taxon>
        <taxon>Mesorhizobium</taxon>
    </lineage>
</organism>
<dbReference type="EMBL" id="NPKH01000023">
    <property type="protein sequence ID" value="PAP94019.1"/>
    <property type="molecule type" value="Genomic_DNA"/>
</dbReference>
<dbReference type="Proteomes" id="UP000215931">
    <property type="component" value="Unassembled WGS sequence"/>
</dbReference>
<dbReference type="RefSeq" id="WP_095519552.1">
    <property type="nucleotide sequence ID" value="NZ_NPKH01000023.1"/>
</dbReference>